<keyword evidence="2" id="KW-1185">Reference proteome</keyword>
<evidence type="ECO:0000313" key="1">
    <source>
        <dbReference type="EMBL" id="WDR03412.1"/>
    </source>
</evidence>
<dbReference type="EMBL" id="CP118246">
    <property type="protein sequence ID" value="WDR03412.1"/>
    <property type="molecule type" value="Genomic_DNA"/>
</dbReference>
<name>A0ABY7YQE6_9HYPH</name>
<reference evidence="1 2" key="1">
    <citation type="submission" date="2023-02" db="EMBL/GenBank/DDBJ databases">
        <title>Devosia algicola sp. nov., isolated from the phycosphere of marine algae.</title>
        <authorList>
            <person name="Kim J.M."/>
            <person name="Lee J.K."/>
            <person name="Choi B.J."/>
            <person name="Bayburt H."/>
            <person name="Jeon C.O."/>
        </authorList>
    </citation>
    <scope>NUCLEOTIDE SEQUENCE [LARGE SCALE GENOMIC DNA]</scope>
    <source>
        <strain evidence="1 2">G20-9</strain>
    </source>
</reference>
<sequence>MSEVTALSELANFVGKSALSSGDAALTRQTMNDIISRIQPRPVRRTVGDLLGAVLALSARTRRHGRPRTRVELDVFSPAGQRAVRMKLGYHE</sequence>
<accession>A0ABY7YQE6</accession>
<gene>
    <name evidence="1" type="ORF">PSQ19_04640</name>
</gene>
<organism evidence="1 2">
    <name type="scientific">Devosia algicola</name>
    <dbReference type="NCBI Taxonomy" id="3026418"/>
    <lineage>
        <taxon>Bacteria</taxon>
        <taxon>Pseudomonadati</taxon>
        <taxon>Pseudomonadota</taxon>
        <taxon>Alphaproteobacteria</taxon>
        <taxon>Hyphomicrobiales</taxon>
        <taxon>Devosiaceae</taxon>
        <taxon>Devosia</taxon>
    </lineage>
</organism>
<dbReference type="Proteomes" id="UP001220530">
    <property type="component" value="Chromosome"/>
</dbReference>
<dbReference type="RefSeq" id="WP_282219806.1">
    <property type="nucleotide sequence ID" value="NZ_CP118246.1"/>
</dbReference>
<evidence type="ECO:0000313" key="2">
    <source>
        <dbReference type="Proteomes" id="UP001220530"/>
    </source>
</evidence>
<proteinExistence type="predicted"/>
<protein>
    <submittedName>
        <fullName evidence="1">Uncharacterized protein</fullName>
    </submittedName>
</protein>